<dbReference type="FunFam" id="2.40.50.140:FF:000219">
    <property type="entry name" value="Ribonuclease R"/>
    <property type="match status" value="1"/>
</dbReference>
<sequence>MSNRLKLIYTGKIFELDGKLISLMESENMNIKRNIVNFMDEKLYKPMTREELAKSFEIGKGEEKTFYNVLEDMEKEGTIIKTRNERYGLPEKMNLVVGKLEGNEKGYGFLVPEKKDREDIYISAENINGALHGDKVVVRVIKKGEEGRREEGEILRILDRANNTIVGTFESSKNFGFVLPDDNRISMDIFIPKAHMNNALPNQKVIVEITRWPEKRRNPEGKIIEVLGYIDEKGTDILSVIRQFNLSEEFPNKVINQVNSIEQSVSQEEIGRRVDLRDLNTFTIDGEDAKDFDDAVSIEKLENGNYKLGVHIADVSHYVKENSPLDKEALNRGNSIYLVDRVIPMLPKELSNGICSLNPKEPRLTLSVFMEIDKKGNVKEHKVIETVIESKERLIYDDVSDLLEKDDEELKDRYSHIYEDLVYMKELCHILNKKRQRRGSLDFDFPETEIILDNEGNPIDIRKEERRIANRMIEEFMLVCNETIAENMYWSQMPLIYRVHEDPDADEIEEFNKFIHNFGYNLKGTKEIHPKELKNLMVEVKGKKEEELLNKLLLRSLKKAKYSSEVGSHFGLAAKYYCHFTSPIRRYPDLEIHRIIKEYINGRLKPNKVENLESKLPQIAEQSSTMERIAEEAEREVEDLKKAQYMKERIGNEYKGIISSLTHFGIFVQLENTIEGLVHFSNMVDDYYYYDEEKYYIIGELTKKKFRIGDEVKIKVIGADVLRGNVDFMLVE</sequence>
<keyword evidence="3 8" id="KW-0963">Cytoplasm</keyword>
<evidence type="ECO:0000256" key="2">
    <source>
        <dbReference type="ARBA" id="ARBA00004496"/>
    </source>
</evidence>
<dbReference type="NCBIfam" id="TIGR02063">
    <property type="entry name" value="RNase_R"/>
    <property type="match status" value="1"/>
</dbReference>
<dbReference type="Gene3D" id="2.40.50.140">
    <property type="entry name" value="Nucleic acid-binding proteins"/>
    <property type="match status" value="3"/>
</dbReference>
<accession>A0A9X2MHD6</accession>
<name>A0A9X2MHD6_9FIRM</name>
<comment type="caution">
    <text evidence="10">The sequence shown here is derived from an EMBL/GenBank/DDBJ whole genome shotgun (WGS) entry which is preliminary data.</text>
</comment>
<dbReference type="InterPro" id="IPR050180">
    <property type="entry name" value="RNR_Ribonuclease"/>
</dbReference>
<dbReference type="RefSeq" id="WP_257490114.1">
    <property type="nucleotide sequence ID" value="NZ_JANJZL010000002.1"/>
</dbReference>
<dbReference type="AlphaFoldDB" id="A0A9X2MHD6"/>
<dbReference type="Pfam" id="PF00773">
    <property type="entry name" value="RNB"/>
    <property type="match status" value="1"/>
</dbReference>
<organism evidence="10 11">
    <name type="scientific">Anaerosalibacter massiliensis</name>
    <dbReference type="NCBI Taxonomy" id="1347392"/>
    <lineage>
        <taxon>Bacteria</taxon>
        <taxon>Bacillati</taxon>
        <taxon>Bacillota</taxon>
        <taxon>Tissierellia</taxon>
        <taxon>Tissierellales</taxon>
        <taxon>Sporanaerobacteraceae</taxon>
        <taxon>Anaerosalibacter</taxon>
    </lineage>
</organism>
<keyword evidence="7 8" id="KW-0694">RNA-binding</keyword>
<feature type="domain" description="S1 motif" evidence="9">
    <location>
        <begin position="651"/>
        <end position="731"/>
    </location>
</feature>
<evidence type="ECO:0000256" key="4">
    <source>
        <dbReference type="ARBA" id="ARBA00022722"/>
    </source>
</evidence>
<evidence type="ECO:0000256" key="6">
    <source>
        <dbReference type="ARBA" id="ARBA00022839"/>
    </source>
</evidence>
<dbReference type="InterPro" id="IPR012340">
    <property type="entry name" value="NA-bd_OB-fold"/>
</dbReference>
<dbReference type="GO" id="GO:0008859">
    <property type="term" value="F:exoribonuclease II activity"/>
    <property type="evidence" value="ECO:0007669"/>
    <property type="project" value="UniProtKB-UniRule"/>
</dbReference>
<keyword evidence="6 8" id="KW-0269">Exonuclease</keyword>
<dbReference type="EC" id="3.1.13.1" evidence="8"/>
<dbReference type="Pfam" id="PF08206">
    <property type="entry name" value="OB_RNB"/>
    <property type="match status" value="1"/>
</dbReference>
<evidence type="ECO:0000259" key="9">
    <source>
        <dbReference type="PROSITE" id="PS50126"/>
    </source>
</evidence>
<evidence type="ECO:0000313" key="11">
    <source>
        <dbReference type="Proteomes" id="UP001142078"/>
    </source>
</evidence>
<comment type="function">
    <text evidence="8">3'-5' exoribonuclease that releases 5'-nucleoside monophosphates and is involved in maturation of structured RNAs.</text>
</comment>
<dbReference type="InterPro" id="IPR011129">
    <property type="entry name" value="CSD"/>
</dbReference>
<evidence type="ECO:0000256" key="3">
    <source>
        <dbReference type="ARBA" id="ARBA00022490"/>
    </source>
</evidence>
<comment type="subcellular location">
    <subcellularLocation>
        <location evidence="2 8">Cytoplasm</location>
    </subcellularLocation>
</comment>
<dbReference type="Proteomes" id="UP001142078">
    <property type="component" value="Unassembled WGS sequence"/>
</dbReference>
<dbReference type="InterPro" id="IPR001900">
    <property type="entry name" value="RNase_II/R"/>
</dbReference>
<keyword evidence="4 8" id="KW-0540">Nuclease</keyword>
<dbReference type="GO" id="GO:0003723">
    <property type="term" value="F:RNA binding"/>
    <property type="evidence" value="ECO:0007669"/>
    <property type="project" value="UniProtKB-UniRule"/>
</dbReference>
<evidence type="ECO:0000256" key="5">
    <source>
        <dbReference type="ARBA" id="ARBA00022801"/>
    </source>
</evidence>
<dbReference type="InterPro" id="IPR011805">
    <property type="entry name" value="RNase_R"/>
</dbReference>
<dbReference type="SMART" id="SM00316">
    <property type="entry name" value="S1"/>
    <property type="match status" value="2"/>
</dbReference>
<gene>
    <name evidence="8 10" type="primary">rnr</name>
    <name evidence="10" type="ORF">NSA23_03140</name>
</gene>
<dbReference type="Pfam" id="PF00575">
    <property type="entry name" value="S1"/>
    <property type="match status" value="1"/>
</dbReference>
<dbReference type="InterPro" id="IPR004476">
    <property type="entry name" value="RNase_II/RNase_R"/>
</dbReference>
<dbReference type="SMART" id="SM00357">
    <property type="entry name" value="CSP"/>
    <property type="match status" value="2"/>
</dbReference>
<dbReference type="PANTHER" id="PTHR23355:SF9">
    <property type="entry name" value="DIS3-LIKE EXONUCLEASE 2"/>
    <property type="match status" value="1"/>
</dbReference>
<dbReference type="EMBL" id="JANJZL010000002">
    <property type="protein sequence ID" value="MCR2043105.1"/>
    <property type="molecule type" value="Genomic_DNA"/>
</dbReference>
<evidence type="ECO:0000256" key="1">
    <source>
        <dbReference type="ARBA" id="ARBA00001849"/>
    </source>
</evidence>
<dbReference type="PROSITE" id="PS50126">
    <property type="entry name" value="S1"/>
    <property type="match status" value="1"/>
</dbReference>
<keyword evidence="5 8" id="KW-0378">Hydrolase</keyword>
<dbReference type="CDD" id="cd04471">
    <property type="entry name" value="S1_RNase_R"/>
    <property type="match status" value="1"/>
</dbReference>
<dbReference type="GO" id="GO:0006402">
    <property type="term" value="P:mRNA catabolic process"/>
    <property type="evidence" value="ECO:0007669"/>
    <property type="project" value="TreeGrafter"/>
</dbReference>
<evidence type="ECO:0000256" key="7">
    <source>
        <dbReference type="ARBA" id="ARBA00022884"/>
    </source>
</evidence>
<dbReference type="InterPro" id="IPR013223">
    <property type="entry name" value="RNase_B_OB_dom"/>
</dbReference>
<dbReference type="SUPFAM" id="SSF50249">
    <property type="entry name" value="Nucleic acid-binding proteins"/>
    <property type="match status" value="4"/>
</dbReference>
<comment type="similarity">
    <text evidence="8">Belongs to the RNR ribonuclease family. RNase R subfamily.</text>
</comment>
<dbReference type="Pfam" id="PF17876">
    <property type="entry name" value="CSD2"/>
    <property type="match status" value="1"/>
</dbReference>
<dbReference type="PANTHER" id="PTHR23355">
    <property type="entry name" value="RIBONUCLEASE"/>
    <property type="match status" value="1"/>
</dbReference>
<dbReference type="InterPro" id="IPR003029">
    <property type="entry name" value="S1_domain"/>
</dbReference>
<keyword evidence="11" id="KW-1185">Reference proteome</keyword>
<comment type="catalytic activity">
    <reaction evidence="1 8">
        <text>Exonucleolytic cleavage in the 3'- to 5'-direction to yield nucleoside 5'-phosphates.</text>
        <dbReference type="EC" id="3.1.13.1"/>
    </reaction>
</comment>
<dbReference type="GO" id="GO:0005829">
    <property type="term" value="C:cytosol"/>
    <property type="evidence" value="ECO:0007669"/>
    <property type="project" value="TreeGrafter"/>
</dbReference>
<proteinExistence type="inferred from homology"/>
<protein>
    <recommendedName>
        <fullName evidence="8">Ribonuclease R</fullName>
        <shortName evidence="8">RNase R</shortName>
        <ecNumber evidence="8">3.1.13.1</ecNumber>
    </recommendedName>
</protein>
<dbReference type="HAMAP" id="MF_01895">
    <property type="entry name" value="RNase_R"/>
    <property type="match status" value="1"/>
</dbReference>
<dbReference type="NCBIfam" id="TIGR00358">
    <property type="entry name" value="3_prime_RNase"/>
    <property type="match status" value="1"/>
</dbReference>
<reference evidence="10" key="1">
    <citation type="submission" date="2022-07" db="EMBL/GenBank/DDBJ databases">
        <title>Enhanced cultured diversity of the mouse gut microbiota enables custom-made synthetic communities.</title>
        <authorList>
            <person name="Afrizal A."/>
        </authorList>
    </citation>
    <scope>NUCLEOTIDE SEQUENCE</scope>
    <source>
        <strain evidence="10">DSM 29482</strain>
    </source>
</reference>
<dbReference type="InterPro" id="IPR040476">
    <property type="entry name" value="CSD2"/>
</dbReference>
<dbReference type="SMART" id="SM00955">
    <property type="entry name" value="RNB"/>
    <property type="match status" value="1"/>
</dbReference>
<evidence type="ECO:0000256" key="8">
    <source>
        <dbReference type="HAMAP-Rule" id="MF_01895"/>
    </source>
</evidence>
<evidence type="ECO:0000313" key="10">
    <source>
        <dbReference type="EMBL" id="MCR2043105.1"/>
    </source>
</evidence>